<evidence type="ECO:0000313" key="2">
    <source>
        <dbReference type="Proteomes" id="UP001576784"/>
    </source>
</evidence>
<sequence>MKLNRKSHFIFTCLLGLVISILFGLGIGYPASLNAQTNSLQPIPTINWQNTQLPDWSQITFGNLPAISTNGSFSAPSEIISQLKYDPSRSWVAGQTPNSFLKMGDFEEAFKLQNFDLSTIAKIAGLDLNALSLDKFGVMAFQTLESLVKAIPDLRQMPIQEVPPVLELLNNKLTTEFNPSQTIGDLLQQSPLVGKLEFSAIDLNKYKLNTIPGIDTTPIGAFKNWQGTTINSIPGLKNVPFSEFPNPISSIGVDVGMIDIAFGTAEQQRSSTISGSNVEGFNVRCDRECAHIELSGNPKVLGKQWISGKSQEVRGGQGILASVNGGKEPTGRHPYGEAFKVVIWDISEPEAQVNQALFFRICIRGLVDLGCTPYFIGPVPFMNYKEMMPMFLGLVEPGVSRGVSTPTGASNGGTNSTFNDSSFTSNSISNSLSYLFPSTSKGDCSLTHQGVVLDGLSSALSEIEGNYNSVGTYACDNRGNCGRGLGSKQFMSYRDDVRSLISSKPGGNDFLAKLDSGSSVTGDEMLLYFSPLEQEALFKTEASNLIDRASLQIDPTTGQKFVNERLIERVAQMHFGGAAIPIDNSARDIYNRFTVKSYGEKAAANYQRNLQRMGCY</sequence>
<proteinExistence type="predicted"/>
<name>A0ABV4Y1J0_9CYAN</name>
<gene>
    <name evidence="1" type="ORF">ACE1CI_33205</name>
</gene>
<dbReference type="EMBL" id="JBHFNR010000265">
    <property type="protein sequence ID" value="MFB2897801.1"/>
    <property type="molecule type" value="Genomic_DNA"/>
</dbReference>
<accession>A0ABV4Y1J0</accession>
<organism evidence="1 2">
    <name type="scientific">Floridaenema flaviceps BLCC-F50</name>
    <dbReference type="NCBI Taxonomy" id="3153642"/>
    <lineage>
        <taxon>Bacteria</taxon>
        <taxon>Bacillati</taxon>
        <taxon>Cyanobacteriota</taxon>
        <taxon>Cyanophyceae</taxon>
        <taxon>Oscillatoriophycideae</taxon>
        <taxon>Aerosakkonematales</taxon>
        <taxon>Aerosakkonemataceae</taxon>
        <taxon>Floridanema</taxon>
        <taxon>Floridanema flaviceps</taxon>
    </lineage>
</organism>
<dbReference type="Proteomes" id="UP001576784">
    <property type="component" value="Unassembled WGS sequence"/>
</dbReference>
<keyword evidence="2" id="KW-1185">Reference proteome</keyword>
<evidence type="ECO:0000313" key="1">
    <source>
        <dbReference type="EMBL" id="MFB2897801.1"/>
    </source>
</evidence>
<comment type="caution">
    <text evidence="1">The sequence shown here is derived from an EMBL/GenBank/DDBJ whole genome shotgun (WGS) entry which is preliminary data.</text>
</comment>
<dbReference type="RefSeq" id="WP_413267412.1">
    <property type="nucleotide sequence ID" value="NZ_JBHFNR010000265.1"/>
</dbReference>
<reference evidence="1 2" key="1">
    <citation type="submission" date="2024-09" db="EMBL/GenBank/DDBJ databases">
        <title>Floridaenema gen nov. (Aerosakkonemataceae, Aerosakkonematales ord. nov., Cyanobacteria) from benthic tropical and subtropical fresh waters, with the description of four new species.</title>
        <authorList>
            <person name="Moretto J.A."/>
            <person name="Berthold D.E."/>
            <person name="Lefler F.W."/>
            <person name="Huang I.-S."/>
            <person name="Laughinghouse H. IV."/>
        </authorList>
    </citation>
    <scope>NUCLEOTIDE SEQUENCE [LARGE SCALE GENOMIC DNA]</scope>
    <source>
        <strain evidence="1 2">BLCC-F50</strain>
    </source>
</reference>
<protein>
    <submittedName>
        <fullName evidence="1">M23 family peptidase</fullName>
    </submittedName>
</protein>